<proteinExistence type="predicted"/>
<dbReference type="EMBL" id="CM055099">
    <property type="protein sequence ID" value="KAJ7547322.1"/>
    <property type="molecule type" value="Genomic_DNA"/>
</dbReference>
<accession>A0ACC2D073</accession>
<evidence type="ECO:0000313" key="1">
    <source>
        <dbReference type="EMBL" id="KAJ7547322.1"/>
    </source>
</evidence>
<reference evidence="2" key="1">
    <citation type="journal article" date="2024" name="Proc. Natl. Acad. Sci. U.S.A.">
        <title>Extraordinary preservation of gene collinearity over three hundred million years revealed in homosporous lycophytes.</title>
        <authorList>
            <person name="Li C."/>
            <person name="Wickell D."/>
            <person name="Kuo L.Y."/>
            <person name="Chen X."/>
            <person name="Nie B."/>
            <person name="Liao X."/>
            <person name="Peng D."/>
            <person name="Ji J."/>
            <person name="Jenkins J."/>
            <person name="Williams M."/>
            <person name="Shu S."/>
            <person name="Plott C."/>
            <person name="Barry K."/>
            <person name="Rajasekar S."/>
            <person name="Grimwood J."/>
            <person name="Han X."/>
            <person name="Sun S."/>
            <person name="Hou Z."/>
            <person name="He W."/>
            <person name="Dai G."/>
            <person name="Sun C."/>
            <person name="Schmutz J."/>
            <person name="Leebens-Mack J.H."/>
            <person name="Li F.W."/>
            <person name="Wang L."/>
        </authorList>
    </citation>
    <scope>NUCLEOTIDE SEQUENCE [LARGE SCALE GENOMIC DNA]</scope>
    <source>
        <strain evidence="2">cv. PW_Plant_1</strain>
    </source>
</reference>
<keyword evidence="2" id="KW-1185">Reference proteome</keyword>
<sequence length="262" mass="28607">MRCAMAVAASLRLCFSSLSSSSGHRHRLPSALYLTAAYRRNAKAAHDAFHAPDWKCSRRGMVAASGADAAGSSGVIKIAAISGSLRRASFHAGMIRAAIEIAKENIPDVEIEVLKIGDLPFVNTDLEVDGRFPEVVERFRAKVLQADSILFACPEYNYSMSAVFKNSIDWASRAPNVWAEKPAAIMSAGGNFGGGRSSYHLRQSGVFCDLRFINKPEVFVRAFEPPAKFDADGNLIDSATKDRIKDLLFSLRSWTLRLKSCS</sequence>
<evidence type="ECO:0000313" key="2">
    <source>
        <dbReference type="Proteomes" id="UP001162992"/>
    </source>
</evidence>
<gene>
    <name evidence="1" type="ORF">O6H91_08G080200</name>
</gene>
<dbReference type="Proteomes" id="UP001162992">
    <property type="component" value="Chromosome 8"/>
</dbReference>
<comment type="caution">
    <text evidence="1">The sequence shown here is derived from an EMBL/GenBank/DDBJ whole genome shotgun (WGS) entry which is preliminary data.</text>
</comment>
<organism evidence="1 2">
    <name type="scientific">Diphasiastrum complanatum</name>
    <name type="common">Issler's clubmoss</name>
    <name type="synonym">Lycopodium complanatum</name>
    <dbReference type="NCBI Taxonomy" id="34168"/>
    <lineage>
        <taxon>Eukaryota</taxon>
        <taxon>Viridiplantae</taxon>
        <taxon>Streptophyta</taxon>
        <taxon>Embryophyta</taxon>
        <taxon>Tracheophyta</taxon>
        <taxon>Lycopodiopsida</taxon>
        <taxon>Lycopodiales</taxon>
        <taxon>Lycopodiaceae</taxon>
        <taxon>Lycopodioideae</taxon>
        <taxon>Diphasiastrum</taxon>
    </lineage>
</organism>
<name>A0ACC2D073_DIPCM</name>
<protein>
    <submittedName>
        <fullName evidence="1">Uncharacterized protein</fullName>
    </submittedName>
</protein>